<evidence type="ECO:0000313" key="5">
    <source>
        <dbReference type="Proteomes" id="UP000474054"/>
    </source>
</evidence>
<reference evidence="2 5" key="1">
    <citation type="submission" date="2019-10" db="EMBL/GenBank/DDBJ databases">
        <title>Comparative genomics of sulfur disproportionating microorganisms.</title>
        <authorList>
            <person name="Ward L.M."/>
            <person name="Bertran E."/>
            <person name="Johnston D."/>
        </authorList>
    </citation>
    <scope>NUCLEOTIDE SEQUENCE [LARGE SCALE GENOMIC DNA]</scope>
    <source>
        <strain evidence="2 5">DSM 3772</strain>
    </source>
</reference>
<evidence type="ECO:0000313" key="4">
    <source>
        <dbReference type="Proteomes" id="UP000426328"/>
    </source>
</evidence>
<dbReference type="GeneID" id="42778938"/>
<organism evidence="3 4">
    <name type="scientific">Acidianus ambivalens</name>
    <name type="common">Desulfurolobus ambivalens</name>
    <dbReference type="NCBI Taxonomy" id="2283"/>
    <lineage>
        <taxon>Archaea</taxon>
        <taxon>Thermoproteota</taxon>
        <taxon>Thermoprotei</taxon>
        <taxon>Sulfolobales</taxon>
        <taxon>Sulfolobaceae</taxon>
        <taxon>Acidianus</taxon>
    </lineage>
</organism>
<keyword evidence="1" id="KW-0812">Transmembrane</keyword>
<gene>
    <name evidence="3" type="ORF">D1866_04335</name>
    <name evidence="2" type="ORF">GFB69_10490</name>
</gene>
<reference evidence="3 4" key="2">
    <citation type="submission" date="2019-10" db="EMBL/GenBank/DDBJ databases">
        <title>Genome Sequences from Six Type Strain Members of the Archaeal Family Sulfolobaceae: Acidianus ambivalens, Acidianus infernus, Metallosphaera prunae, Stygiolobus azoricus, Sulfolobus metallicus, and Sulfurisphaera ohwakuensis.</title>
        <authorList>
            <person name="Counts J.A."/>
            <person name="Kelly R.M."/>
        </authorList>
    </citation>
    <scope>NUCLEOTIDE SEQUENCE [LARGE SCALE GENOMIC DNA]</scope>
    <source>
        <strain evidence="3 4">LEI 10</strain>
    </source>
</reference>
<dbReference type="Proteomes" id="UP000426328">
    <property type="component" value="Chromosome"/>
</dbReference>
<evidence type="ECO:0000313" key="2">
    <source>
        <dbReference type="EMBL" id="MQL56150.1"/>
    </source>
</evidence>
<dbReference type="AlphaFoldDB" id="A0A650CYG8"/>
<accession>A0A650CYG8</accession>
<keyword evidence="4" id="KW-1185">Reference proteome</keyword>
<evidence type="ECO:0000256" key="1">
    <source>
        <dbReference type="SAM" id="Phobius"/>
    </source>
</evidence>
<dbReference type="EMBL" id="WHYS01000002">
    <property type="protein sequence ID" value="MQL56150.1"/>
    <property type="molecule type" value="Genomic_DNA"/>
</dbReference>
<dbReference type="Proteomes" id="UP000474054">
    <property type="component" value="Unassembled WGS sequence"/>
</dbReference>
<dbReference type="RefSeq" id="WP_152943022.1">
    <property type="nucleotide sequence ID" value="NZ_CP045482.1"/>
</dbReference>
<sequence>MYNKKVVNKGLSNAISVMFILIILISLAVPFFILLSNIQQANTEEKPVIQNYAYLRNLQVNQVRSGHPSFYYNGSYIYVEYSNGTFVPPSNVTIVDILYLGSNGIWYNITSLKYPIILSKDEAIQIPPCASGRPIIIITSVGNIFFLNSGCIIGPYSSVSKKAGVEILTQIYESSGAISVSTNVTTNIYGKFENFTTPVAFPNQTGTFEAKVPKYVYYQNSKGQIITGVFHNWIILGKGSVNSTSTQGIEVTLVGCPLILIANYTTILCKIHLKVITGVSCPVCIGIDGQKYKIVNNGEICIYAGYFNVTVVTTCFTDTQDCSQGVRYHYCYNHITYNNKEYKQYSVILFAPPNCKCTTLYVCYYNNYNCYKIYLYKYNCNQNVYLILNGTSYCYGNCYWIKGGKYCMIPTGIFYGGCSTGAVEICIINSTGPHIYYYNEEPYIPRYIYICSPTTIKVCYGITEYWCHL</sequence>
<name>A0A650CYG8_ACIAM</name>
<dbReference type="EMBL" id="CP045482">
    <property type="protein sequence ID" value="QGR22846.1"/>
    <property type="molecule type" value="Genomic_DNA"/>
</dbReference>
<keyword evidence="1" id="KW-1133">Transmembrane helix</keyword>
<protein>
    <submittedName>
        <fullName evidence="3">Uncharacterized protein</fullName>
    </submittedName>
</protein>
<evidence type="ECO:0000313" key="3">
    <source>
        <dbReference type="EMBL" id="QGR22846.1"/>
    </source>
</evidence>
<proteinExistence type="predicted"/>
<dbReference type="KEGG" id="aamb:D1866_04335"/>
<keyword evidence="1" id="KW-0472">Membrane</keyword>
<feature type="transmembrane region" description="Helical" evidence="1">
    <location>
        <begin position="12"/>
        <end position="35"/>
    </location>
</feature>